<dbReference type="EMBL" id="CAXAMM010039374">
    <property type="protein sequence ID" value="CAK9086003.1"/>
    <property type="molecule type" value="Genomic_DNA"/>
</dbReference>
<name>A0ABP0QED1_9DINO</name>
<keyword evidence="2" id="KW-1185">Reference proteome</keyword>
<gene>
    <name evidence="1" type="ORF">SCF082_LOCUS40704</name>
</gene>
<organism evidence="1 2">
    <name type="scientific">Durusdinium trenchii</name>
    <dbReference type="NCBI Taxonomy" id="1381693"/>
    <lineage>
        <taxon>Eukaryota</taxon>
        <taxon>Sar</taxon>
        <taxon>Alveolata</taxon>
        <taxon>Dinophyceae</taxon>
        <taxon>Suessiales</taxon>
        <taxon>Symbiodiniaceae</taxon>
        <taxon>Durusdinium</taxon>
    </lineage>
</organism>
<sequence>MGGTFCRRYVGNFISRVLLLEWPFDGQALDGLLRQAGVPVFLFPFKPVIFVVKGVLKGAARLGKGIYKHIKGNPSSTSVHQTEAFLDDPLELQKVLDEASVS</sequence>
<accession>A0ABP0QED1</accession>
<dbReference type="Proteomes" id="UP001642464">
    <property type="component" value="Unassembled WGS sequence"/>
</dbReference>
<evidence type="ECO:0000313" key="2">
    <source>
        <dbReference type="Proteomes" id="UP001642464"/>
    </source>
</evidence>
<comment type="caution">
    <text evidence="1">The sequence shown here is derived from an EMBL/GenBank/DDBJ whole genome shotgun (WGS) entry which is preliminary data.</text>
</comment>
<reference evidence="1 2" key="1">
    <citation type="submission" date="2024-02" db="EMBL/GenBank/DDBJ databases">
        <authorList>
            <person name="Chen Y."/>
            <person name="Shah S."/>
            <person name="Dougan E. K."/>
            <person name="Thang M."/>
            <person name="Chan C."/>
        </authorList>
    </citation>
    <scope>NUCLEOTIDE SEQUENCE [LARGE SCALE GENOMIC DNA]</scope>
</reference>
<evidence type="ECO:0000313" key="1">
    <source>
        <dbReference type="EMBL" id="CAK9086003.1"/>
    </source>
</evidence>
<proteinExistence type="predicted"/>
<protein>
    <submittedName>
        <fullName evidence="1">Uncharacterized protein</fullName>
    </submittedName>
</protein>